<name>A0A170SUW4_9EURY</name>
<evidence type="ECO:0000313" key="10">
    <source>
        <dbReference type="EMBL" id="ASJ16282.1"/>
    </source>
</evidence>
<reference evidence="12" key="2">
    <citation type="submission" date="2016-01" db="EMBL/GenBank/DDBJ databases">
        <authorList>
            <person name="Vorgias C.E."/>
        </authorList>
    </citation>
    <scope>NUCLEOTIDE SEQUENCE [LARGE SCALE GENOMIC DNA]</scope>
</reference>
<dbReference type="STRING" id="54262.CHITON_1952"/>
<keyword evidence="7 8" id="KW-0413">Isomerase</keyword>
<evidence type="ECO:0000256" key="4">
    <source>
        <dbReference type="ARBA" id="ARBA00022605"/>
    </source>
</evidence>
<keyword evidence="13" id="KW-1185">Reference proteome</keyword>
<keyword evidence="5 8" id="KW-0822">Tryptophan biosynthesis</keyword>
<dbReference type="Pfam" id="PF00697">
    <property type="entry name" value="PRAI"/>
    <property type="match status" value="1"/>
</dbReference>
<evidence type="ECO:0000313" key="11">
    <source>
        <dbReference type="EMBL" id="CUX78731.1"/>
    </source>
</evidence>
<evidence type="ECO:0000256" key="8">
    <source>
        <dbReference type="HAMAP-Rule" id="MF_00135"/>
    </source>
</evidence>
<dbReference type="GO" id="GO:0004640">
    <property type="term" value="F:phosphoribosylanthranilate isomerase activity"/>
    <property type="evidence" value="ECO:0007669"/>
    <property type="project" value="UniProtKB-UniRule"/>
</dbReference>
<dbReference type="AlphaFoldDB" id="A0A170SUW4"/>
<dbReference type="NCBIfam" id="NF002304">
    <property type="entry name" value="PRK01222.2-4"/>
    <property type="match status" value="1"/>
</dbReference>
<feature type="domain" description="N-(5'phosphoribosyl) anthranilate isomerase (PRAI)" evidence="9">
    <location>
        <begin position="3"/>
        <end position="201"/>
    </location>
</feature>
<accession>A0A170SUW4</accession>
<dbReference type="PANTHER" id="PTHR42894">
    <property type="entry name" value="N-(5'-PHOSPHORIBOSYL)ANTHRANILATE ISOMERASE"/>
    <property type="match status" value="1"/>
</dbReference>
<dbReference type="Proteomes" id="UP000093069">
    <property type="component" value="Chromosome I"/>
</dbReference>
<keyword evidence="4 8" id="KW-0028">Amino-acid biosynthesis</keyword>
<dbReference type="PANTHER" id="PTHR42894:SF1">
    <property type="entry name" value="N-(5'-PHOSPHORIBOSYL)ANTHRANILATE ISOMERASE"/>
    <property type="match status" value="1"/>
</dbReference>
<dbReference type="OrthoDB" id="27513at2157"/>
<dbReference type="HAMAP" id="MF_00135">
    <property type="entry name" value="PRAI"/>
    <property type="match status" value="1"/>
</dbReference>
<organism evidence="11 12">
    <name type="scientific">Thermococcus chitonophagus</name>
    <dbReference type="NCBI Taxonomy" id="54262"/>
    <lineage>
        <taxon>Archaea</taxon>
        <taxon>Methanobacteriati</taxon>
        <taxon>Methanobacteriota</taxon>
        <taxon>Thermococci</taxon>
        <taxon>Thermococcales</taxon>
        <taxon>Thermococcaceae</taxon>
        <taxon>Thermococcus</taxon>
    </lineage>
</organism>
<evidence type="ECO:0000256" key="1">
    <source>
        <dbReference type="ARBA" id="ARBA00001164"/>
    </source>
</evidence>
<dbReference type="GO" id="GO:0000162">
    <property type="term" value="P:L-tryptophan biosynthetic process"/>
    <property type="evidence" value="ECO:0007669"/>
    <property type="project" value="UniProtKB-UniRule"/>
</dbReference>
<keyword evidence="6 8" id="KW-0057">Aromatic amino acid biosynthesis</keyword>
<sequence>MFVKICGIRSLDELRIVEKYADATGVVVNSLSKRRISINEARTIIQEAKIPVFLVSRMVGFSEWAVAIEKTNAEYIQVHSDTTPETVNRLKDEYGVFIMKAFKVPKKSKNPEEDAERLLEKIYQYEVDRILLDTGAGTGRMHDLRVSSIVAKKVPIIIAGGLRPENVEEVVRIVKPFGVDVSSGVERENGKDESLVREFVRRAKSVVR</sequence>
<dbReference type="EMBL" id="CP015193">
    <property type="protein sequence ID" value="ASJ16282.1"/>
    <property type="molecule type" value="Genomic_DNA"/>
</dbReference>
<protein>
    <recommendedName>
        <fullName evidence="8">N-(5'-phosphoribosyl)anthranilate isomerase</fullName>
        <shortName evidence="8">PRAI</shortName>
        <ecNumber evidence="8">5.3.1.24</ecNumber>
    </recommendedName>
</protein>
<proteinExistence type="inferred from homology"/>
<dbReference type="SUPFAM" id="SSF51366">
    <property type="entry name" value="Ribulose-phoshate binding barrel"/>
    <property type="match status" value="1"/>
</dbReference>
<reference evidence="10 13" key="3">
    <citation type="submission" date="2016-04" db="EMBL/GenBank/DDBJ databases">
        <title>Complete genome sequence of Thermococcus chitonophagus type strain GC74.</title>
        <authorList>
            <person name="Oger P.M."/>
        </authorList>
    </citation>
    <scope>NUCLEOTIDE SEQUENCE [LARGE SCALE GENOMIC DNA]</scope>
    <source>
        <strain evidence="10 13">GC74</strain>
    </source>
</reference>
<dbReference type="InterPro" id="IPR013785">
    <property type="entry name" value="Aldolase_TIM"/>
</dbReference>
<dbReference type="EC" id="5.3.1.24" evidence="8"/>
<dbReference type="CDD" id="cd00405">
    <property type="entry name" value="PRAI"/>
    <property type="match status" value="1"/>
</dbReference>
<dbReference type="InterPro" id="IPR011060">
    <property type="entry name" value="RibuloseP-bd_barrel"/>
</dbReference>
<dbReference type="RefSeq" id="WP_068578998.1">
    <property type="nucleotide sequence ID" value="NZ_CP015193.1"/>
</dbReference>
<dbReference type="InterPro" id="IPR001240">
    <property type="entry name" value="PRAI_dom"/>
</dbReference>
<comment type="catalytic activity">
    <reaction evidence="1 8">
        <text>N-(5-phospho-beta-D-ribosyl)anthranilate = 1-(2-carboxyphenylamino)-1-deoxy-D-ribulose 5-phosphate</text>
        <dbReference type="Rhea" id="RHEA:21540"/>
        <dbReference type="ChEBI" id="CHEBI:18277"/>
        <dbReference type="ChEBI" id="CHEBI:58613"/>
        <dbReference type="EC" id="5.3.1.24"/>
    </reaction>
</comment>
<comment type="pathway">
    <text evidence="2 8">Amino-acid biosynthesis; L-tryptophan biosynthesis; L-tryptophan from chorismate: step 3/5.</text>
</comment>
<dbReference type="Gene3D" id="3.20.20.70">
    <property type="entry name" value="Aldolase class I"/>
    <property type="match status" value="1"/>
</dbReference>
<evidence type="ECO:0000256" key="7">
    <source>
        <dbReference type="ARBA" id="ARBA00023235"/>
    </source>
</evidence>
<evidence type="ECO:0000256" key="3">
    <source>
        <dbReference type="ARBA" id="ARBA00007571"/>
    </source>
</evidence>
<evidence type="ECO:0000256" key="6">
    <source>
        <dbReference type="ARBA" id="ARBA00023141"/>
    </source>
</evidence>
<dbReference type="GeneID" id="33321696"/>
<dbReference type="Proteomes" id="UP000250189">
    <property type="component" value="Chromosome"/>
</dbReference>
<evidence type="ECO:0000259" key="9">
    <source>
        <dbReference type="Pfam" id="PF00697"/>
    </source>
</evidence>
<dbReference type="KEGG" id="tch:CHITON_1952"/>
<evidence type="ECO:0000313" key="12">
    <source>
        <dbReference type="Proteomes" id="UP000093069"/>
    </source>
</evidence>
<evidence type="ECO:0000313" key="13">
    <source>
        <dbReference type="Proteomes" id="UP000250189"/>
    </source>
</evidence>
<comment type="similarity">
    <text evidence="3 8">Belongs to the TrpF family.</text>
</comment>
<dbReference type="EMBL" id="LN999010">
    <property type="protein sequence ID" value="CUX78731.1"/>
    <property type="molecule type" value="Genomic_DNA"/>
</dbReference>
<reference evidence="11" key="1">
    <citation type="submission" date="2016-01" db="EMBL/GenBank/DDBJ databases">
        <authorList>
            <person name="McClelland M."/>
            <person name="Jain A."/>
            <person name="Saraogi P."/>
            <person name="Mendelson R."/>
            <person name="Westerman R."/>
            <person name="SanMiguel P."/>
            <person name="Csonka L."/>
        </authorList>
    </citation>
    <scope>NUCLEOTIDE SEQUENCE</scope>
    <source>
        <strain evidence="11">1</strain>
    </source>
</reference>
<evidence type="ECO:0000256" key="2">
    <source>
        <dbReference type="ARBA" id="ARBA00004664"/>
    </source>
</evidence>
<dbReference type="UniPathway" id="UPA00035">
    <property type="reaction ID" value="UER00042"/>
</dbReference>
<evidence type="ECO:0000256" key="5">
    <source>
        <dbReference type="ARBA" id="ARBA00022822"/>
    </source>
</evidence>
<gene>
    <name evidence="8" type="primary">trpF</name>
    <name evidence="10" type="ORF">A3L04_03930</name>
    <name evidence="11" type="ORF">CHITON_1952</name>
</gene>
<dbReference type="InterPro" id="IPR044643">
    <property type="entry name" value="TrpF_fam"/>
</dbReference>